<proteinExistence type="predicted"/>
<dbReference type="AlphaFoldDB" id="A0A512RIP3"/>
<evidence type="ECO:0000313" key="1">
    <source>
        <dbReference type="EMBL" id="GEP95544.1"/>
    </source>
</evidence>
<organism evidence="1 2">
    <name type="scientific">Chitinophaga cymbidii</name>
    <dbReference type="NCBI Taxonomy" id="1096750"/>
    <lineage>
        <taxon>Bacteria</taxon>
        <taxon>Pseudomonadati</taxon>
        <taxon>Bacteroidota</taxon>
        <taxon>Chitinophagia</taxon>
        <taxon>Chitinophagales</taxon>
        <taxon>Chitinophagaceae</taxon>
        <taxon>Chitinophaga</taxon>
    </lineage>
</organism>
<accession>A0A512RIP3</accession>
<evidence type="ECO:0000313" key="2">
    <source>
        <dbReference type="Proteomes" id="UP000321436"/>
    </source>
</evidence>
<protein>
    <submittedName>
        <fullName evidence="1">Uncharacterized protein</fullName>
    </submittedName>
</protein>
<reference evidence="1 2" key="1">
    <citation type="submission" date="2019-07" db="EMBL/GenBank/DDBJ databases">
        <title>Whole genome shotgun sequence of Chitinophaga cymbidii NBRC 109752.</title>
        <authorList>
            <person name="Hosoyama A."/>
            <person name="Uohara A."/>
            <person name="Ohji S."/>
            <person name="Ichikawa N."/>
        </authorList>
    </citation>
    <scope>NUCLEOTIDE SEQUENCE [LARGE SCALE GENOMIC DNA]</scope>
    <source>
        <strain evidence="1 2">NBRC 109752</strain>
    </source>
</reference>
<dbReference type="Proteomes" id="UP000321436">
    <property type="component" value="Unassembled WGS sequence"/>
</dbReference>
<keyword evidence="2" id="KW-1185">Reference proteome</keyword>
<dbReference type="RefSeq" id="WP_146859879.1">
    <property type="nucleotide sequence ID" value="NZ_BKAU01000001.1"/>
</dbReference>
<dbReference type="EMBL" id="BKAU01000001">
    <property type="protein sequence ID" value="GEP95544.1"/>
    <property type="molecule type" value="Genomic_DNA"/>
</dbReference>
<comment type="caution">
    <text evidence="1">The sequence shown here is derived from an EMBL/GenBank/DDBJ whole genome shotgun (WGS) entry which is preliminary data.</text>
</comment>
<sequence length="136" mass="15565">MKKSYAAQFGPNTQYYLKSNLYLIVEAKTECPLLWDGESLYGSTPPGGGYPASMPVEYYDIDTAKWIIGEYYTRFALDGWKKENPPKEVKLIPVFAPFDTRFKGEFIEEVEVEDDDDTSLTKLITVPFSNHKDMVI</sequence>
<name>A0A512RIP3_9BACT</name>
<gene>
    <name evidence="1" type="ORF">CCY01nite_18040</name>
</gene>